<comment type="caution">
    <text evidence="1">The sequence shown here is derived from an EMBL/GenBank/DDBJ whole genome shotgun (WGS) entry which is preliminary data.</text>
</comment>
<proteinExistence type="predicted"/>
<gene>
    <name evidence="1" type="ORF">S12H4_05210</name>
</gene>
<dbReference type="EMBL" id="BARW01001698">
    <property type="protein sequence ID" value="GAI62741.1"/>
    <property type="molecule type" value="Genomic_DNA"/>
</dbReference>
<dbReference type="AlphaFoldDB" id="X1R6U1"/>
<evidence type="ECO:0000313" key="1">
    <source>
        <dbReference type="EMBL" id="GAI62741.1"/>
    </source>
</evidence>
<organism evidence="1">
    <name type="scientific">marine sediment metagenome</name>
    <dbReference type="NCBI Taxonomy" id="412755"/>
    <lineage>
        <taxon>unclassified sequences</taxon>
        <taxon>metagenomes</taxon>
        <taxon>ecological metagenomes</taxon>
    </lineage>
</organism>
<sequence>MELDDLIMELRRIIDEAGVASDAGERDEAWEQLKAAKKLLEGEILHDSRA</sequence>
<name>X1R6U1_9ZZZZ</name>
<protein>
    <submittedName>
        <fullName evidence="1">Uncharacterized protein</fullName>
    </submittedName>
</protein>
<reference evidence="1" key="1">
    <citation type="journal article" date="2014" name="Front. Microbiol.">
        <title>High frequency of phylogenetically diverse reductive dehalogenase-homologous genes in deep subseafloor sedimentary metagenomes.</title>
        <authorList>
            <person name="Kawai M."/>
            <person name="Futagami T."/>
            <person name="Toyoda A."/>
            <person name="Takaki Y."/>
            <person name="Nishi S."/>
            <person name="Hori S."/>
            <person name="Arai W."/>
            <person name="Tsubouchi T."/>
            <person name="Morono Y."/>
            <person name="Uchiyama I."/>
            <person name="Ito T."/>
            <person name="Fujiyama A."/>
            <person name="Inagaki F."/>
            <person name="Takami H."/>
        </authorList>
    </citation>
    <scope>NUCLEOTIDE SEQUENCE</scope>
    <source>
        <strain evidence="1">Expedition CK06-06</strain>
    </source>
</reference>
<accession>X1R6U1</accession>